<organism evidence="2 3">
    <name type="scientific">Parvularcula maris</name>
    <dbReference type="NCBI Taxonomy" id="2965077"/>
    <lineage>
        <taxon>Bacteria</taxon>
        <taxon>Pseudomonadati</taxon>
        <taxon>Pseudomonadota</taxon>
        <taxon>Alphaproteobacteria</taxon>
        <taxon>Parvularculales</taxon>
        <taxon>Parvularculaceae</taxon>
        <taxon>Parvularcula</taxon>
    </lineage>
</organism>
<name>A0A9X2L9Z7_9PROT</name>
<dbReference type="Pfam" id="PF05099">
    <property type="entry name" value="TerB"/>
    <property type="match status" value="1"/>
</dbReference>
<dbReference type="Proteomes" id="UP001142610">
    <property type="component" value="Unassembled WGS sequence"/>
</dbReference>
<evidence type="ECO:0000313" key="2">
    <source>
        <dbReference type="EMBL" id="MCQ8185683.1"/>
    </source>
</evidence>
<sequence length="145" mass="15753">MVLRQLSEWLFPGDGDGETHPTAYTPQQGASGLLVAAAHRDGRYTLVEQDAVTAALMKLFMIGNPEATALRQEADAEVEKSMSFVPFAAAVKGLPKEEQADLIRQLWVVTSVNGETLNEHLLISSVRDFLGFTRAEADALKPVAE</sequence>
<dbReference type="InterPro" id="IPR007791">
    <property type="entry name" value="DjlA_N"/>
</dbReference>
<keyword evidence="3" id="KW-1185">Reference proteome</keyword>
<dbReference type="AlphaFoldDB" id="A0A9X2L9Z7"/>
<comment type="caution">
    <text evidence="2">The sequence shown here is derived from an EMBL/GenBank/DDBJ whole genome shotgun (WGS) entry which is preliminary data.</text>
</comment>
<evidence type="ECO:0000313" key="3">
    <source>
        <dbReference type="Proteomes" id="UP001142610"/>
    </source>
</evidence>
<gene>
    <name evidence="2" type="ORF">NOG11_09780</name>
</gene>
<feature type="domain" description="Co-chaperone DjlA N-terminal" evidence="1">
    <location>
        <begin position="32"/>
        <end position="140"/>
    </location>
</feature>
<dbReference type="InterPro" id="IPR029024">
    <property type="entry name" value="TerB-like"/>
</dbReference>
<dbReference type="SUPFAM" id="SSF158682">
    <property type="entry name" value="TerB-like"/>
    <property type="match status" value="1"/>
</dbReference>
<reference evidence="2" key="1">
    <citation type="submission" date="2022-07" db="EMBL/GenBank/DDBJ databases">
        <title>Parvularcula maris sp. nov., an algicidal bacterium isolated from seawater.</title>
        <authorList>
            <person name="Li F."/>
        </authorList>
    </citation>
    <scope>NUCLEOTIDE SEQUENCE</scope>
    <source>
        <strain evidence="2">BGMRC 0090</strain>
    </source>
</reference>
<protein>
    <submittedName>
        <fullName evidence="2">TerB family tellurite resistance protein</fullName>
    </submittedName>
</protein>
<proteinExistence type="predicted"/>
<dbReference type="EMBL" id="JANIBC010000007">
    <property type="protein sequence ID" value="MCQ8185683.1"/>
    <property type="molecule type" value="Genomic_DNA"/>
</dbReference>
<evidence type="ECO:0000259" key="1">
    <source>
        <dbReference type="Pfam" id="PF05099"/>
    </source>
</evidence>
<accession>A0A9X2L9Z7</accession>
<dbReference type="RefSeq" id="WP_256619573.1">
    <property type="nucleotide sequence ID" value="NZ_JANIBC010000007.1"/>
</dbReference>